<name>A0A8T2RCW9_CERRI</name>
<dbReference type="EMBL" id="CM035433">
    <property type="protein sequence ID" value="KAH7293691.1"/>
    <property type="molecule type" value="Genomic_DNA"/>
</dbReference>
<accession>A0A8T2RCW9</accession>
<sequence>MIASHPQNNMNLTPFGHGMRHKRLVIMVLRVVIMVLWVMTMVLRETKVMATGFSTKALSYVVTTILRKLISVTIVKHGIKSPVFPIMDSVVITPITTPASVSLLDRVREIEDSNSNKRYST</sequence>
<feature type="transmembrane region" description="Helical" evidence="1">
    <location>
        <begin position="24"/>
        <end position="43"/>
    </location>
</feature>
<gene>
    <name evidence="2" type="ORF">KP509_28G037000</name>
</gene>
<evidence type="ECO:0000256" key="1">
    <source>
        <dbReference type="SAM" id="Phobius"/>
    </source>
</evidence>
<dbReference type="Proteomes" id="UP000825935">
    <property type="component" value="Chromosome 28"/>
</dbReference>
<protein>
    <recommendedName>
        <fullName evidence="4">Transmembrane protein</fullName>
    </recommendedName>
</protein>
<keyword evidence="1" id="KW-0472">Membrane</keyword>
<proteinExistence type="predicted"/>
<keyword evidence="1" id="KW-1133">Transmembrane helix</keyword>
<reference evidence="2" key="1">
    <citation type="submission" date="2021-08" db="EMBL/GenBank/DDBJ databases">
        <title>WGS assembly of Ceratopteris richardii.</title>
        <authorList>
            <person name="Marchant D.B."/>
            <person name="Chen G."/>
            <person name="Jenkins J."/>
            <person name="Shu S."/>
            <person name="Leebens-Mack J."/>
            <person name="Grimwood J."/>
            <person name="Schmutz J."/>
            <person name="Soltis P."/>
            <person name="Soltis D."/>
            <person name="Chen Z.-H."/>
        </authorList>
    </citation>
    <scope>NUCLEOTIDE SEQUENCE</scope>
    <source>
        <strain evidence="2">Whitten #5841</strain>
        <tissue evidence="2">Leaf</tissue>
    </source>
</reference>
<keyword evidence="1" id="KW-0812">Transmembrane</keyword>
<keyword evidence="3" id="KW-1185">Reference proteome</keyword>
<dbReference type="AlphaFoldDB" id="A0A8T2RCW9"/>
<comment type="caution">
    <text evidence="2">The sequence shown here is derived from an EMBL/GenBank/DDBJ whole genome shotgun (WGS) entry which is preliminary data.</text>
</comment>
<evidence type="ECO:0008006" key="4">
    <source>
        <dbReference type="Google" id="ProtNLM"/>
    </source>
</evidence>
<evidence type="ECO:0000313" key="3">
    <source>
        <dbReference type="Proteomes" id="UP000825935"/>
    </source>
</evidence>
<evidence type="ECO:0000313" key="2">
    <source>
        <dbReference type="EMBL" id="KAH7293691.1"/>
    </source>
</evidence>
<organism evidence="2 3">
    <name type="scientific">Ceratopteris richardii</name>
    <name type="common">Triangle waterfern</name>
    <dbReference type="NCBI Taxonomy" id="49495"/>
    <lineage>
        <taxon>Eukaryota</taxon>
        <taxon>Viridiplantae</taxon>
        <taxon>Streptophyta</taxon>
        <taxon>Embryophyta</taxon>
        <taxon>Tracheophyta</taxon>
        <taxon>Polypodiopsida</taxon>
        <taxon>Polypodiidae</taxon>
        <taxon>Polypodiales</taxon>
        <taxon>Pteridineae</taxon>
        <taxon>Pteridaceae</taxon>
        <taxon>Parkerioideae</taxon>
        <taxon>Ceratopteris</taxon>
    </lineage>
</organism>